<name>A0A0E9XK27_ANGAN</name>
<sequence>MRPLQQLPCCWLTIVETDAISTEMGSPSCELNTVTHTHK</sequence>
<reference evidence="1" key="1">
    <citation type="submission" date="2014-11" db="EMBL/GenBank/DDBJ databases">
        <authorList>
            <person name="Amaro Gonzalez C."/>
        </authorList>
    </citation>
    <scope>NUCLEOTIDE SEQUENCE</scope>
</reference>
<reference evidence="1" key="2">
    <citation type="journal article" date="2015" name="Fish Shellfish Immunol.">
        <title>Early steps in the European eel (Anguilla anguilla)-Vibrio vulnificus interaction in the gills: Role of the RtxA13 toxin.</title>
        <authorList>
            <person name="Callol A."/>
            <person name="Pajuelo D."/>
            <person name="Ebbesson L."/>
            <person name="Teles M."/>
            <person name="MacKenzie S."/>
            <person name="Amaro C."/>
        </authorList>
    </citation>
    <scope>NUCLEOTIDE SEQUENCE</scope>
</reference>
<proteinExistence type="predicted"/>
<dbReference type="AlphaFoldDB" id="A0A0E9XK27"/>
<organism evidence="1">
    <name type="scientific">Anguilla anguilla</name>
    <name type="common">European freshwater eel</name>
    <name type="synonym">Muraena anguilla</name>
    <dbReference type="NCBI Taxonomy" id="7936"/>
    <lineage>
        <taxon>Eukaryota</taxon>
        <taxon>Metazoa</taxon>
        <taxon>Chordata</taxon>
        <taxon>Craniata</taxon>
        <taxon>Vertebrata</taxon>
        <taxon>Euteleostomi</taxon>
        <taxon>Actinopterygii</taxon>
        <taxon>Neopterygii</taxon>
        <taxon>Teleostei</taxon>
        <taxon>Anguilliformes</taxon>
        <taxon>Anguillidae</taxon>
        <taxon>Anguilla</taxon>
    </lineage>
</organism>
<evidence type="ECO:0000313" key="1">
    <source>
        <dbReference type="EMBL" id="JAI03088.1"/>
    </source>
</evidence>
<dbReference type="EMBL" id="GBXM01005490">
    <property type="protein sequence ID" value="JAI03088.1"/>
    <property type="molecule type" value="Transcribed_RNA"/>
</dbReference>
<accession>A0A0E9XK27</accession>
<protein>
    <submittedName>
        <fullName evidence="1">Uncharacterized protein</fullName>
    </submittedName>
</protein>